<evidence type="ECO:0008006" key="3">
    <source>
        <dbReference type="Google" id="ProtNLM"/>
    </source>
</evidence>
<protein>
    <recommendedName>
        <fullName evidence="3">Ester cyclase</fullName>
    </recommendedName>
</protein>
<accession>A0A366LTB6</accession>
<dbReference type="Gene3D" id="3.10.450.50">
    <property type="match status" value="1"/>
</dbReference>
<name>A0A366LTB6_9ACTN</name>
<dbReference type="InterPro" id="IPR009959">
    <property type="entry name" value="Cyclase_SnoaL-like"/>
</dbReference>
<sequence>MAHSGHAGVMTKRFTEDDLVVRLIRAGELEVSGEDPAEAATYFDTEKFRFHGPDGFESGFAGLDAYFAAIRAAFDDRSIRRGIIVADGDHIACQTWIEGTFVREFTHSPAGPLPPNGERVVFDLINIFRFDDRGRLVEEWVRTDNRSLLRQMGAEGR</sequence>
<dbReference type="Pfam" id="PF07366">
    <property type="entry name" value="SnoaL"/>
    <property type="match status" value="1"/>
</dbReference>
<dbReference type="GO" id="GO:0030638">
    <property type="term" value="P:polyketide metabolic process"/>
    <property type="evidence" value="ECO:0007669"/>
    <property type="project" value="InterPro"/>
</dbReference>
<organism evidence="1 2">
    <name type="scientific">Spongiactinospora rosea</name>
    <dbReference type="NCBI Taxonomy" id="2248750"/>
    <lineage>
        <taxon>Bacteria</taxon>
        <taxon>Bacillati</taxon>
        <taxon>Actinomycetota</taxon>
        <taxon>Actinomycetes</taxon>
        <taxon>Streptosporangiales</taxon>
        <taxon>Streptosporangiaceae</taxon>
        <taxon>Spongiactinospora</taxon>
    </lineage>
</organism>
<dbReference type="EMBL" id="QMEY01000015">
    <property type="protein sequence ID" value="RBQ16783.1"/>
    <property type="molecule type" value="Genomic_DNA"/>
</dbReference>
<evidence type="ECO:0000313" key="2">
    <source>
        <dbReference type="Proteomes" id="UP000253303"/>
    </source>
</evidence>
<dbReference type="Proteomes" id="UP000253303">
    <property type="component" value="Unassembled WGS sequence"/>
</dbReference>
<dbReference type="InterPro" id="IPR032710">
    <property type="entry name" value="NTF2-like_dom_sf"/>
</dbReference>
<dbReference type="SUPFAM" id="SSF54427">
    <property type="entry name" value="NTF2-like"/>
    <property type="match status" value="1"/>
</dbReference>
<dbReference type="OrthoDB" id="129343at2"/>
<dbReference type="AlphaFoldDB" id="A0A366LTB6"/>
<proteinExistence type="predicted"/>
<keyword evidence="2" id="KW-1185">Reference proteome</keyword>
<evidence type="ECO:0000313" key="1">
    <source>
        <dbReference type="EMBL" id="RBQ16783.1"/>
    </source>
</evidence>
<gene>
    <name evidence="1" type="ORF">DP939_28840</name>
</gene>
<reference evidence="1 2" key="1">
    <citation type="submission" date="2018-06" db="EMBL/GenBank/DDBJ databases">
        <title>Sphaerisporangium craniellae sp. nov., isolated from a marine sponge in the South China Sea.</title>
        <authorList>
            <person name="Li L."/>
        </authorList>
    </citation>
    <scope>NUCLEOTIDE SEQUENCE [LARGE SCALE GENOMIC DNA]</scope>
    <source>
        <strain evidence="1 2">LHW63015</strain>
    </source>
</reference>
<comment type="caution">
    <text evidence="1">The sequence shown here is derived from an EMBL/GenBank/DDBJ whole genome shotgun (WGS) entry which is preliminary data.</text>
</comment>